<dbReference type="Gene3D" id="2.60.40.420">
    <property type="entry name" value="Cupredoxins - blue copper proteins"/>
    <property type="match status" value="1"/>
</dbReference>
<feature type="region of interest" description="Disordered" evidence="1">
    <location>
        <begin position="176"/>
        <end position="204"/>
    </location>
</feature>
<evidence type="ECO:0000313" key="4">
    <source>
        <dbReference type="Proteomes" id="UP000799118"/>
    </source>
</evidence>
<feature type="compositionally biased region" description="Low complexity" evidence="1">
    <location>
        <begin position="187"/>
        <end position="204"/>
    </location>
</feature>
<dbReference type="CDD" id="cd00920">
    <property type="entry name" value="Cupredoxin"/>
    <property type="match status" value="1"/>
</dbReference>
<keyword evidence="2" id="KW-0732">Signal</keyword>
<dbReference type="OrthoDB" id="1921208at2759"/>
<reference evidence="3" key="1">
    <citation type="journal article" date="2019" name="Environ. Microbiol.">
        <title>Fungal ecological strategies reflected in gene transcription - a case study of two litter decomposers.</title>
        <authorList>
            <person name="Barbi F."/>
            <person name="Kohler A."/>
            <person name="Barry K."/>
            <person name="Baskaran P."/>
            <person name="Daum C."/>
            <person name="Fauchery L."/>
            <person name="Ihrmark K."/>
            <person name="Kuo A."/>
            <person name="LaButti K."/>
            <person name="Lipzen A."/>
            <person name="Morin E."/>
            <person name="Grigoriev I.V."/>
            <person name="Henrissat B."/>
            <person name="Lindahl B."/>
            <person name="Martin F."/>
        </authorList>
    </citation>
    <scope>NUCLEOTIDE SEQUENCE</scope>
    <source>
        <strain evidence="3">JB14</strain>
    </source>
</reference>
<protein>
    <recommendedName>
        <fullName evidence="5">Cupredoxin</fullName>
    </recommendedName>
</protein>
<gene>
    <name evidence="3" type="ORF">BT96DRAFT_923714</name>
</gene>
<dbReference type="Proteomes" id="UP000799118">
    <property type="component" value="Unassembled WGS sequence"/>
</dbReference>
<evidence type="ECO:0000256" key="2">
    <source>
        <dbReference type="SAM" id="SignalP"/>
    </source>
</evidence>
<sequence>MRFSVAAAALLSAATVQAQNQWNVTVGFNDTLVFNPTNLTGVANNDIVNFQFVTKNHSVTQSTFAAPCTAAGVSSGFQDVSNPNASTFPTWSITVENASAPLWFFCAQTTANSTHCEAGMVFAINPSATKTFAAFQQLAMTPNASLPAGQNPSGSVITGAGATDAVASIEAVPSSTAGSASGGASGASGSSTGSGSSPAPSNGASQLMSGSSISLLTVAGLVAGLIL</sequence>
<dbReference type="InterPro" id="IPR052953">
    <property type="entry name" value="Ser-rich/MCO-related"/>
</dbReference>
<accession>A0A6A4HA73</accession>
<evidence type="ECO:0008006" key="5">
    <source>
        <dbReference type="Google" id="ProtNLM"/>
    </source>
</evidence>
<dbReference type="EMBL" id="ML769557">
    <property type="protein sequence ID" value="KAE9394117.1"/>
    <property type="molecule type" value="Genomic_DNA"/>
</dbReference>
<feature type="chain" id="PRO_5025420864" description="Cupredoxin" evidence="2">
    <location>
        <begin position="19"/>
        <end position="227"/>
    </location>
</feature>
<dbReference type="PANTHER" id="PTHR34883">
    <property type="entry name" value="SERINE-RICH PROTEIN, PUTATIVE-RELATED-RELATED"/>
    <property type="match status" value="1"/>
</dbReference>
<organism evidence="3 4">
    <name type="scientific">Gymnopus androsaceus JB14</name>
    <dbReference type="NCBI Taxonomy" id="1447944"/>
    <lineage>
        <taxon>Eukaryota</taxon>
        <taxon>Fungi</taxon>
        <taxon>Dikarya</taxon>
        <taxon>Basidiomycota</taxon>
        <taxon>Agaricomycotina</taxon>
        <taxon>Agaricomycetes</taxon>
        <taxon>Agaricomycetidae</taxon>
        <taxon>Agaricales</taxon>
        <taxon>Marasmiineae</taxon>
        <taxon>Omphalotaceae</taxon>
        <taxon>Gymnopus</taxon>
    </lineage>
</organism>
<feature type="signal peptide" evidence="2">
    <location>
        <begin position="1"/>
        <end position="18"/>
    </location>
</feature>
<proteinExistence type="predicted"/>
<dbReference type="AlphaFoldDB" id="A0A6A4HA73"/>
<evidence type="ECO:0000256" key="1">
    <source>
        <dbReference type="SAM" id="MobiDB-lite"/>
    </source>
</evidence>
<keyword evidence="4" id="KW-1185">Reference proteome</keyword>
<dbReference type="SUPFAM" id="SSF49503">
    <property type="entry name" value="Cupredoxins"/>
    <property type="match status" value="1"/>
</dbReference>
<evidence type="ECO:0000313" key="3">
    <source>
        <dbReference type="EMBL" id="KAE9394117.1"/>
    </source>
</evidence>
<dbReference type="PANTHER" id="PTHR34883:SF15">
    <property type="entry name" value="EXTRACELLULAR SERINE-RICH PROTEIN"/>
    <property type="match status" value="1"/>
</dbReference>
<dbReference type="InterPro" id="IPR008972">
    <property type="entry name" value="Cupredoxin"/>
</dbReference>
<name>A0A6A4HA73_9AGAR</name>